<evidence type="ECO:0000256" key="2">
    <source>
        <dbReference type="SAM" id="SignalP"/>
    </source>
</evidence>
<keyword evidence="2" id="KW-0732">Signal</keyword>
<dbReference type="OrthoDB" id="3942583at2759"/>
<proteinExistence type="predicted"/>
<evidence type="ECO:0000256" key="1">
    <source>
        <dbReference type="SAM" id="Phobius"/>
    </source>
</evidence>
<dbReference type="AlphaFoldDB" id="A0A9N8PPQ1"/>
<accession>A0A9N8PPQ1</accession>
<keyword evidence="1" id="KW-0472">Membrane</keyword>
<feature type="chain" id="PRO_5040460516" evidence="2">
    <location>
        <begin position="21"/>
        <end position="190"/>
    </location>
</feature>
<sequence length="190" mass="19936">MKVFAILAFIMAALLSTVCAQNVTYSTATSTFTKTVYHTVTISVNIATLPGFAPHGPAFGSSASAAYDPSVELKSMVVQTIQLTSTIYSTEVDGVIVTSLSTVVAPVTSTDLQEVTSTTTKHAGTTVTTTTTSLVVSASTPSVAATSLTIPQEVAQMWGLNGIEQVEARSWLVFSVVLLGVAHYLFFAHH</sequence>
<protein>
    <submittedName>
        <fullName evidence="3">Uncharacterized protein</fullName>
    </submittedName>
</protein>
<feature type="transmembrane region" description="Helical" evidence="1">
    <location>
        <begin position="170"/>
        <end position="187"/>
    </location>
</feature>
<name>A0A9N8PPQ1_9PEZI</name>
<reference evidence="3" key="1">
    <citation type="submission" date="2020-06" db="EMBL/GenBank/DDBJ databases">
        <authorList>
            <person name="Onetto C."/>
        </authorList>
    </citation>
    <scope>NUCLEOTIDE SEQUENCE</scope>
</reference>
<evidence type="ECO:0000313" key="4">
    <source>
        <dbReference type="Proteomes" id="UP000745764"/>
    </source>
</evidence>
<gene>
    <name evidence="3" type="ORF">AWRI4620_LOCUS2369</name>
</gene>
<keyword evidence="1" id="KW-1133">Transmembrane helix</keyword>
<dbReference type="EMBL" id="CAINUL010000002">
    <property type="protein sequence ID" value="CAD0108114.1"/>
    <property type="molecule type" value="Genomic_DNA"/>
</dbReference>
<dbReference type="Proteomes" id="UP000745764">
    <property type="component" value="Unassembled WGS sequence"/>
</dbReference>
<keyword evidence="1" id="KW-0812">Transmembrane</keyword>
<feature type="signal peptide" evidence="2">
    <location>
        <begin position="1"/>
        <end position="20"/>
    </location>
</feature>
<comment type="caution">
    <text evidence="3">The sequence shown here is derived from an EMBL/GenBank/DDBJ whole genome shotgun (WGS) entry which is preliminary data.</text>
</comment>
<evidence type="ECO:0000313" key="3">
    <source>
        <dbReference type="EMBL" id="CAD0108114.1"/>
    </source>
</evidence>
<organism evidence="3 4">
    <name type="scientific">Aureobasidium uvarum</name>
    <dbReference type="NCBI Taxonomy" id="2773716"/>
    <lineage>
        <taxon>Eukaryota</taxon>
        <taxon>Fungi</taxon>
        <taxon>Dikarya</taxon>
        <taxon>Ascomycota</taxon>
        <taxon>Pezizomycotina</taxon>
        <taxon>Dothideomycetes</taxon>
        <taxon>Dothideomycetidae</taxon>
        <taxon>Dothideales</taxon>
        <taxon>Saccotheciaceae</taxon>
        <taxon>Aureobasidium</taxon>
    </lineage>
</organism>
<keyword evidence="4" id="KW-1185">Reference proteome</keyword>